<reference evidence="2" key="1">
    <citation type="journal article" date="2019" name="Int. J. Syst. Evol. Microbiol.">
        <title>The Global Catalogue of Microorganisms (GCM) 10K type strain sequencing project: providing services to taxonomists for standard genome sequencing and annotation.</title>
        <authorList>
            <consortium name="The Broad Institute Genomics Platform"/>
            <consortium name="The Broad Institute Genome Sequencing Center for Infectious Disease"/>
            <person name="Wu L."/>
            <person name="Ma J."/>
        </authorList>
    </citation>
    <scope>NUCLEOTIDE SEQUENCE [LARGE SCALE GENOMIC DNA]</scope>
    <source>
        <strain evidence="2">IBRC-M 10906</strain>
    </source>
</reference>
<dbReference type="RefSeq" id="WP_377390772.1">
    <property type="nucleotide sequence ID" value="NZ_JBHSAN010000024.1"/>
</dbReference>
<keyword evidence="2" id="KW-1185">Reference proteome</keyword>
<comment type="caution">
    <text evidence="1">The sequence shown here is derived from an EMBL/GenBank/DDBJ whole genome shotgun (WGS) entry which is preliminary data.</text>
</comment>
<dbReference type="SUPFAM" id="SSF52540">
    <property type="entry name" value="P-loop containing nucleoside triphosphate hydrolases"/>
    <property type="match status" value="1"/>
</dbReference>
<dbReference type="Gene3D" id="3.40.50.300">
    <property type="entry name" value="P-loop containing nucleotide triphosphate hydrolases"/>
    <property type="match status" value="1"/>
</dbReference>
<evidence type="ECO:0000313" key="2">
    <source>
        <dbReference type="Proteomes" id="UP001597478"/>
    </source>
</evidence>
<proteinExistence type="predicted"/>
<organism evidence="1 2">
    <name type="scientific">Prauserella oleivorans</name>
    <dbReference type="NCBI Taxonomy" id="1478153"/>
    <lineage>
        <taxon>Bacteria</taxon>
        <taxon>Bacillati</taxon>
        <taxon>Actinomycetota</taxon>
        <taxon>Actinomycetes</taxon>
        <taxon>Pseudonocardiales</taxon>
        <taxon>Pseudonocardiaceae</taxon>
        <taxon>Prauserella</taxon>
    </lineage>
</organism>
<protein>
    <recommendedName>
        <fullName evidence="3">Sulfotransferase family protein</fullName>
    </recommendedName>
</protein>
<accession>A0ABW5WCC5</accession>
<name>A0ABW5WCC5_9PSEU</name>
<evidence type="ECO:0008006" key="3">
    <source>
        <dbReference type="Google" id="ProtNLM"/>
    </source>
</evidence>
<sequence>MTSATQRVYLHIGLPKTGTTSLQELMWHHRDALAADGVFFPGHDLGAHHRAAMDVHPGRYGDWRETRTAGSWAWIVEEARSFRGTTVISSELLAPASPEEAAQVLSAFGFAEVHVVCTARDLARQIPSVWQENVKTRQSTSFAELLASLRGGELDDTARLFWDYQDLPRVLRTWSQGLPSDRVHVVTVPPRGARPGLLWERFASLLGLDPARYSTDVPHYGNFSLGYAETELLRRVNQALDDDFPWLHYAGSVKDRFAATVLAGRSGRTHIPLPKQDAGWVRDTAERHIAEVTAAGVDVVGDLAELLPADPPADPPETAEGLEPGDAELLDIAVTAIADLLQRPAEATSAPARRPPKKARAVRLRQVVMQLSEQYPQVMSARRAYWRAKARLRR</sequence>
<evidence type="ECO:0000313" key="1">
    <source>
        <dbReference type="EMBL" id="MFD2800901.1"/>
    </source>
</evidence>
<gene>
    <name evidence="1" type="ORF">ACFS2C_16035</name>
</gene>
<dbReference type="InterPro" id="IPR027417">
    <property type="entry name" value="P-loop_NTPase"/>
</dbReference>
<dbReference type="EMBL" id="JBHUOF010000021">
    <property type="protein sequence ID" value="MFD2800901.1"/>
    <property type="molecule type" value="Genomic_DNA"/>
</dbReference>
<dbReference type="Proteomes" id="UP001597478">
    <property type="component" value="Unassembled WGS sequence"/>
</dbReference>